<dbReference type="EMBL" id="JAJJMB010008951">
    <property type="protein sequence ID" value="KAI3918961.1"/>
    <property type="molecule type" value="Genomic_DNA"/>
</dbReference>
<feature type="compositionally biased region" description="Low complexity" evidence="3">
    <location>
        <begin position="37"/>
        <end position="47"/>
    </location>
</feature>
<accession>A0AAD4SSF3</accession>
<feature type="region of interest" description="Disordered" evidence="3">
    <location>
        <begin position="125"/>
        <end position="149"/>
    </location>
</feature>
<name>A0AAD4SSF3_9MAGN</name>
<sequence length="214" mass="24296">MEMKQQAQELYLKENRMKKNQQFWRVMDDTELSLAPSTQSMNCSSSESETDSSKKRKYYWDDVKKEPSFTQTSLELQLKDPLPLDWEQCLDLQSGRMYHVNRKTSKKSWNCPTLQNLDLKLNMSTLTSSDGSSSSSTEMLEGSKKQNSSNSNTMFAVACLKCHLLVMLCKSSPSCPNCKYVNPLPNQQSPGPKTLNTLSLLNKKPVVKNDGDDD</sequence>
<feature type="domain" description="WW" evidence="4">
    <location>
        <begin position="80"/>
        <end position="114"/>
    </location>
</feature>
<evidence type="ECO:0000256" key="1">
    <source>
        <dbReference type="ARBA" id="ARBA00004496"/>
    </source>
</evidence>
<dbReference type="PROSITE" id="PS50020">
    <property type="entry name" value="WW_DOMAIN_2"/>
    <property type="match status" value="1"/>
</dbReference>
<dbReference type="GO" id="GO:0005737">
    <property type="term" value="C:cytoplasm"/>
    <property type="evidence" value="ECO:0007669"/>
    <property type="project" value="UniProtKB-SubCell"/>
</dbReference>
<dbReference type="SUPFAM" id="SSF51045">
    <property type="entry name" value="WW domain"/>
    <property type="match status" value="1"/>
</dbReference>
<feature type="region of interest" description="Disordered" evidence="3">
    <location>
        <begin position="35"/>
        <end position="55"/>
    </location>
</feature>
<dbReference type="PANTHER" id="PTHR14791">
    <property type="entry name" value="BOMB/KIRA PROTEINS"/>
    <property type="match status" value="1"/>
</dbReference>
<evidence type="ECO:0000259" key="4">
    <source>
        <dbReference type="PROSITE" id="PS50020"/>
    </source>
</evidence>
<dbReference type="AlphaFoldDB" id="A0AAD4SSF3"/>
<keyword evidence="6" id="KW-1185">Reference proteome</keyword>
<organism evidence="5 6">
    <name type="scientific">Papaver atlanticum</name>
    <dbReference type="NCBI Taxonomy" id="357466"/>
    <lineage>
        <taxon>Eukaryota</taxon>
        <taxon>Viridiplantae</taxon>
        <taxon>Streptophyta</taxon>
        <taxon>Embryophyta</taxon>
        <taxon>Tracheophyta</taxon>
        <taxon>Spermatophyta</taxon>
        <taxon>Magnoliopsida</taxon>
        <taxon>Ranunculales</taxon>
        <taxon>Papaveraceae</taxon>
        <taxon>Papaveroideae</taxon>
        <taxon>Papaver</taxon>
    </lineage>
</organism>
<dbReference type="InterPro" id="IPR051105">
    <property type="entry name" value="WWC/KIBRA_Hippo_Reg"/>
</dbReference>
<evidence type="ECO:0000313" key="5">
    <source>
        <dbReference type="EMBL" id="KAI3918961.1"/>
    </source>
</evidence>
<proteinExistence type="predicted"/>
<dbReference type="Proteomes" id="UP001202328">
    <property type="component" value="Unassembled WGS sequence"/>
</dbReference>
<evidence type="ECO:0000256" key="3">
    <source>
        <dbReference type="SAM" id="MobiDB-lite"/>
    </source>
</evidence>
<comment type="subcellular location">
    <subcellularLocation>
        <location evidence="1">Cytoplasm</location>
    </subcellularLocation>
</comment>
<evidence type="ECO:0000313" key="6">
    <source>
        <dbReference type="Proteomes" id="UP001202328"/>
    </source>
</evidence>
<gene>
    <name evidence="5" type="ORF">MKW98_017409</name>
</gene>
<dbReference type="PANTHER" id="PTHR14791:SF39">
    <property type="entry name" value="OS12G0233100 PROTEIN"/>
    <property type="match status" value="1"/>
</dbReference>
<comment type="caution">
    <text evidence="5">The sequence shown here is derived from an EMBL/GenBank/DDBJ whole genome shotgun (WGS) entry which is preliminary data.</text>
</comment>
<evidence type="ECO:0000256" key="2">
    <source>
        <dbReference type="ARBA" id="ARBA00022490"/>
    </source>
</evidence>
<feature type="compositionally biased region" description="Low complexity" evidence="3">
    <location>
        <begin position="125"/>
        <end position="140"/>
    </location>
</feature>
<protein>
    <recommendedName>
        <fullName evidence="4">WW domain-containing protein</fullName>
    </recommendedName>
</protein>
<keyword evidence="2" id="KW-0963">Cytoplasm</keyword>
<dbReference type="InterPro" id="IPR036020">
    <property type="entry name" value="WW_dom_sf"/>
</dbReference>
<dbReference type="Gene3D" id="2.20.70.10">
    <property type="match status" value="1"/>
</dbReference>
<reference evidence="5" key="1">
    <citation type="submission" date="2022-04" db="EMBL/GenBank/DDBJ databases">
        <title>A functionally conserved STORR gene fusion in Papaver species that diverged 16.8 million years ago.</title>
        <authorList>
            <person name="Catania T."/>
        </authorList>
    </citation>
    <scope>NUCLEOTIDE SEQUENCE</scope>
    <source>
        <strain evidence="5">S-188037</strain>
    </source>
</reference>
<dbReference type="InterPro" id="IPR001202">
    <property type="entry name" value="WW_dom"/>
</dbReference>